<name>A0A336M9K0_CULSO</name>
<sequence>MLTTKHSNSKPFSHLPMNTVKIHCQVTNEFEKKVREELYYSGEHADVEFVIGKIEKRTFKAHRLILMTGSHKFRKMLELHKSKDPIIIPEFDPDIFQQLLKGIYLHRFELDSIVTALKCKQIFQEFDIPPAVQQCNLYLSNPSNINCNDAITVFELNPQNKDCLEIFANNTRDVLTSVAFSRARLSTILTIFSLPELNIATELDLLDALFQYAQMHGALPGHNTDGNDERFKELVQPAISKIRFMTLNPVDFMGSEAVRALLSDQQIVNIVGNLLVANSEWYPLPKDICPIKESRIIDNDQSRLRFGDVDMTTESSVEVLADTAEINSQMSVTPSTPMTSKNHNSSSIDWTTSKMQGLNMNDSNGKKDNETSEEIIVEPDMPIGSSTMDSSSIVEILEEDQTLTDDNKSTSLIANTQSTPGEPSLFKSIQSPKPPIISVWPKNKIPEFTPAKNGNGYSPVKPAKKVVTIQPPVGTKIQASGAPSIKQNVESRVPSKGKCHPKFRMRNYLERQSKKIAEENMEKCLPKRKRGRNSRENWLPLKKRNVKNQETKNEKLVPNVVIQKLEPPEETTIQIEAQPSEMTDEEMLNYLVMHQVKGGLLWNMSVHQI</sequence>
<dbReference type="Pfam" id="PF00651">
    <property type="entry name" value="BTB"/>
    <property type="match status" value="1"/>
</dbReference>
<dbReference type="AlphaFoldDB" id="A0A336M9K0"/>
<dbReference type="EMBL" id="UFQS01000280">
    <property type="protein sequence ID" value="SSX02343.1"/>
    <property type="molecule type" value="Genomic_DNA"/>
</dbReference>
<accession>A0A336M9K0</accession>
<reference evidence="4" key="2">
    <citation type="submission" date="2018-07" db="EMBL/GenBank/DDBJ databases">
        <authorList>
            <person name="Quirk P.G."/>
            <person name="Krulwich T.A."/>
        </authorList>
    </citation>
    <scope>NUCLEOTIDE SEQUENCE</scope>
</reference>
<dbReference type="EMBL" id="UFQT01000280">
    <property type="protein sequence ID" value="SSX22718.1"/>
    <property type="molecule type" value="Genomic_DNA"/>
</dbReference>
<dbReference type="SUPFAM" id="SSF54695">
    <property type="entry name" value="POZ domain"/>
    <property type="match status" value="1"/>
</dbReference>
<proteinExistence type="predicted"/>
<dbReference type="Gene3D" id="3.30.710.10">
    <property type="entry name" value="Potassium Channel Kv1.1, Chain A"/>
    <property type="match status" value="1"/>
</dbReference>
<gene>
    <name evidence="4" type="primary">CSON007439</name>
</gene>
<evidence type="ECO:0000313" key="3">
    <source>
        <dbReference type="EMBL" id="SSX02343.1"/>
    </source>
</evidence>
<dbReference type="InterPro" id="IPR011333">
    <property type="entry name" value="SKP1/BTB/POZ_sf"/>
</dbReference>
<evidence type="ECO:0000313" key="4">
    <source>
        <dbReference type="EMBL" id="SSX22718.1"/>
    </source>
</evidence>
<dbReference type="VEuPathDB" id="VectorBase:CSON007439"/>
<organism evidence="4">
    <name type="scientific">Culicoides sonorensis</name>
    <name type="common">Biting midge</name>
    <dbReference type="NCBI Taxonomy" id="179676"/>
    <lineage>
        <taxon>Eukaryota</taxon>
        <taxon>Metazoa</taxon>
        <taxon>Ecdysozoa</taxon>
        <taxon>Arthropoda</taxon>
        <taxon>Hexapoda</taxon>
        <taxon>Insecta</taxon>
        <taxon>Pterygota</taxon>
        <taxon>Neoptera</taxon>
        <taxon>Endopterygota</taxon>
        <taxon>Diptera</taxon>
        <taxon>Nematocera</taxon>
        <taxon>Chironomoidea</taxon>
        <taxon>Ceratopogonidae</taxon>
        <taxon>Ceratopogoninae</taxon>
        <taxon>Culicoides</taxon>
        <taxon>Monoculicoides</taxon>
    </lineage>
</organism>
<dbReference type="CDD" id="cd18186">
    <property type="entry name" value="BTB_POZ_ZBTB_KLHL-like"/>
    <property type="match status" value="1"/>
</dbReference>
<reference evidence="3" key="1">
    <citation type="submission" date="2018-04" db="EMBL/GenBank/DDBJ databases">
        <authorList>
            <person name="Go L.Y."/>
            <person name="Mitchell J.A."/>
        </authorList>
    </citation>
    <scope>NUCLEOTIDE SEQUENCE</scope>
    <source>
        <tissue evidence="3">Whole organism</tissue>
    </source>
</reference>
<feature type="domain" description="BTB" evidence="2">
    <location>
        <begin position="45"/>
        <end position="112"/>
    </location>
</feature>
<dbReference type="PANTHER" id="PTHR45774">
    <property type="entry name" value="BTB/POZ DOMAIN-CONTAINING"/>
    <property type="match status" value="1"/>
</dbReference>
<feature type="region of interest" description="Disordered" evidence="1">
    <location>
        <begin position="475"/>
        <end position="500"/>
    </location>
</feature>
<dbReference type="PANTHER" id="PTHR45774:SF3">
    <property type="entry name" value="BTB (POZ) DOMAIN-CONTAINING 2B-RELATED"/>
    <property type="match status" value="1"/>
</dbReference>
<dbReference type="PROSITE" id="PS50097">
    <property type="entry name" value="BTB"/>
    <property type="match status" value="1"/>
</dbReference>
<dbReference type="SMART" id="SM00225">
    <property type="entry name" value="BTB"/>
    <property type="match status" value="1"/>
</dbReference>
<protein>
    <submittedName>
        <fullName evidence="4">CSON007439 protein</fullName>
    </submittedName>
</protein>
<evidence type="ECO:0000256" key="1">
    <source>
        <dbReference type="SAM" id="MobiDB-lite"/>
    </source>
</evidence>
<evidence type="ECO:0000259" key="2">
    <source>
        <dbReference type="PROSITE" id="PS50097"/>
    </source>
</evidence>
<dbReference type="InterPro" id="IPR000210">
    <property type="entry name" value="BTB/POZ_dom"/>
</dbReference>